<dbReference type="EMBL" id="CP036349">
    <property type="protein sequence ID" value="QDV75105.1"/>
    <property type="molecule type" value="Genomic_DNA"/>
</dbReference>
<protein>
    <submittedName>
        <fullName evidence="2">Uncharacterized protein</fullName>
    </submittedName>
</protein>
<feature type="region of interest" description="Disordered" evidence="1">
    <location>
        <begin position="132"/>
        <end position="184"/>
    </location>
</feature>
<sequence length="184" mass="19974">MHHWCWGEDAVFDCPCGPDEAYHGHKPTCWRDWQAPASVWRDERCGCPTSGYGPAPLSPVYHDGSGPTVTTPPPIADPRMGEPEDGADELRYETLPVGPEGLEDSGDETEMLPDEALDSARIHGFALPVASWLQSPQRSKPEGRQMPLVAEGAPWSTQLDPQSSDASRSTQSGGCGNFGFRIVK</sequence>
<evidence type="ECO:0000256" key="1">
    <source>
        <dbReference type="SAM" id="MobiDB-lite"/>
    </source>
</evidence>
<evidence type="ECO:0000313" key="2">
    <source>
        <dbReference type="EMBL" id="QDV75105.1"/>
    </source>
</evidence>
<name>A0A518KBD6_9BACT</name>
<proteinExistence type="predicted"/>
<organism evidence="2 3">
    <name type="scientific">Botrimarina mediterranea</name>
    <dbReference type="NCBI Taxonomy" id="2528022"/>
    <lineage>
        <taxon>Bacteria</taxon>
        <taxon>Pseudomonadati</taxon>
        <taxon>Planctomycetota</taxon>
        <taxon>Planctomycetia</taxon>
        <taxon>Pirellulales</taxon>
        <taxon>Lacipirellulaceae</taxon>
        <taxon>Botrimarina</taxon>
    </lineage>
</organism>
<accession>A0A518KBD6</accession>
<reference evidence="2 3" key="1">
    <citation type="submission" date="2019-02" db="EMBL/GenBank/DDBJ databases">
        <title>Deep-cultivation of Planctomycetes and their phenomic and genomic characterization uncovers novel biology.</title>
        <authorList>
            <person name="Wiegand S."/>
            <person name="Jogler M."/>
            <person name="Boedeker C."/>
            <person name="Pinto D."/>
            <person name="Vollmers J."/>
            <person name="Rivas-Marin E."/>
            <person name="Kohn T."/>
            <person name="Peeters S.H."/>
            <person name="Heuer A."/>
            <person name="Rast P."/>
            <person name="Oberbeckmann S."/>
            <person name="Bunk B."/>
            <person name="Jeske O."/>
            <person name="Meyerdierks A."/>
            <person name="Storesund J.E."/>
            <person name="Kallscheuer N."/>
            <person name="Luecker S."/>
            <person name="Lage O.M."/>
            <person name="Pohl T."/>
            <person name="Merkel B.J."/>
            <person name="Hornburger P."/>
            <person name="Mueller R.-W."/>
            <person name="Bruemmer F."/>
            <person name="Labrenz M."/>
            <person name="Spormann A.M."/>
            <person name="Op den Camp H."/>
            <person name="Overmann J."/>
            <person name="Amann R."/>
            <person name="Jetten M.S.M."/>
            <person name="Mascher T."/>
            <person name="Medema M.H."/>
            <person name="Devos D.P."/>
            <person name="Kaster A.-K."/>
            <person name="Ovreas L."/>
            <person name="Rohde M."/>
            <person name="Galperin M.Y."/>
            <person name="Jogler C."/>
        </authorList>
    </citation>
    <scope>NUCLEOTIDE SEQUENCE [LARGE SCALE GENOMIC DNA]</scope>
    <source>
        <strain evidence="2 3">Spa11</strain>
    </source>
</reference>
<dbReference type="Proteomes" id="UP000316426">
    <property type="component" value="Chromosome"/>
</dbReference>
<dbReference type="KEGG" id="bmei:Spa11_33150"/>
<dbReference type="AlphaFoldDB" id="A0A518KBD6"/>
<keyword evidence="3" id="KW-1185">Reference proteome</keyword>
<feature type="compositionally biased region" description="Polar residues" evidence="1">
    <location>
        <begin position="155"/>
        <end position="172"/>
    </location>
</feature>
<evidence type="ECO:0000313" key="3">
    <source>
        <dbReference type="Proteomes" id="UP000316426"/>
    </source>
</evidence>
<gene>
    <name evidence="2" type="ORF">Spa11_33150</name>
</gene>